<gene>
    <name evidence="3" type="ORF">WMO64_11800</name>
</gene>
<dbReference type="EMBL" id="JBBMFK010000020">
    <property type="protein sequence ID" value="MEQ2444146.1"/>
    <property type="molecule type" value="Genomic_DNA"/>
</dbReference>
<keyword evidence="1" id="KW-0812">Transmembrane</keyword>
<sequence length="202" mass="20573">MYCTKCGAPLKDGVKFCTSCGAKVENLAAQPQTAPPPRAGKRLRPGWKAVLASGALAAVTLAVALGVFLWAAAARTNTPEGALTLAVEGLAAGDGPRAAQAMELTLSQQAGMRSMTAAQGQYALLSALRLPEDTDASQSLQSARLVTAMVSYTNSAGTACQGSALVRLTWADGTQTTALLPGAALEYDGGSWHIISGLGPII</sequence>
<feature type="domain" description="Zinc-ribbon" evidence="2">
    <location>
        <begin position="2"/>
        <end position="24"/>
    </location>
</feature>
<evidence type="ECO:0000256" key="1">
    <source>
        <dbReference type="SAM" id="Phobius"/>
    </source>
</evidence>
<dbReference type="InterPro" id="IPR026870">
    <property type="entry name" value="Zinc_ribbon_dom"/>
</dbReference>
<keyword evidence="4" id="KW-1185">Reference proteome</keyword>
<accession>A0ABV1ECK8</accession>
<feature type="transmembrane region" description="Helical" evidence="1">
    <location>
        <begin position="49"/>
        <end position="73"/>
    </location>
</feature>
<evidence type="ECO:0000313" key="4">
    <source>
        <dbReference type="Proteomes" id="UP001464378"/>
    </source>
</evidence>
<name>A0ABV1ECK8_9FIRM</name>
<organism evidence="3 4">
    <name type="scientific">Pseudoflavonifractor intestinihominis</name>
    <dbReference type="NCBI Taxonomy" id="3133171"/>
    <lineage>
        <taxon>Bacteria</taxon>
        <taxon>Bacillati</taxon>
        <taxon>Bacillota</taxon>
        <taxon>Clostridia</taxon>
        <taxon>Eubacteriales</taxon>
        <taxon>Oscillospiraceae</taxon>
        <taxon>Pseudoflavonifractor</taxon>
    </lineage>
</organism>
<dbReference type="RefSeq" id="WP_349232118.1">
    <property type="nucleotide sequence ID" value="NZ_JBBMFK010000020.1"/>
</dbReference>
<protein>
    <submittedName>
        <fullName evidence="3">Zinc ribbon domain-containing protein</fullName>
    </submittedName>
</protein>
<dbReference type="Pfam" id="PF13240">
    <property type="entry name" value="Zn_Ribbon_1"/>
    <property type="match status" value="1"/>
</dbReference>
<proteinExistence type="predicted"/>
<evidence type="ECO:0000313" key="3">
    <source>
        <dbReference type="EMBL" id="MEQ2444146.1"/>
    </source>
</evidence>
<evidence type="ECO:0000259" key="2">
    <source>
        <dbReference type="Pfam" id="PF13240"/>
    </source>
</evidence>
<comment type="caution">
    <text evidence="3">The sequence shown here is derived from an EMBL/GenBank/DDBJ whole genome shotgun (WGS) entry which is preliminary data.</text>
</comment>
<dbReference type="Proteomes" id="UP001464378">
    <property type="component" value="Unassembled WGS sequence"/>
</dbReference>
<keyword evidence="1" id="KW-0472">Membrane</keyword>
<keyword evidence="1" id="KW-1133">Transmembrane helix</keyword>
<reference evidence="3 4" key="1">
    <citation type="submission" date="2024-03" db="EMBL/GenBank/DDBJ databases">
        <title>Human intestinal bacterial collection.</title>
        <authorList>
            <person name="Pauvert C."/>
            <person name="Hitch T.C.A."/>
            <person name="Clavel T."/>
        </authorList>
    </citation>
    <scope>NUCLEOTIDE SEQUENCE [LARGE SCALE GENOMIC DNA]</scope>
    <source>
        <strain evidence="3 4">CLA-AP-H29</strain>
    </source>
</reference>